<dbReference type="OrthoDB" id="8775784at2759"/>
<dbReference type="PANTHER" id="PTHR21505">
    <property type="entry name" value="MADF DOMAIN-CONTAINING PROTEIN-RELATED"/>
    <property type="match status" value="1"/>
</dbReference>
<feature type="domain" description="MADF" evidence="1">
    <location>
        <begin position="42"/>
        <end position="89"/>
    </location>
</feature>
<reference evidence="2" key="1">
    <citation type="thesis" date="2021" institute="BYU ScholarsArchive" country="Provo, UT, USA">
        <title>Applications of and Algorithms for Genome Assembly and Genomic Analyses with an Emphasis on Marine Teleosts.</title>
        <authorList>
            <person name="Pickett B.D."/>
        </authorList>
    </citation>
    <scope>NUCLEOTIDE SEQUENCE</scope>
    <source>
        <strain evidence="2">HI-2016</strain>
    </source>
</reference>
<dbReference type="AlphaFoldDB" id="A0A8T2P1F4"/>
<gene>
    <name evidence="2" type="ORF">JZ751_013644</name>
</gene>
<dbReference type="InterPro" id="IPR006578">
    <property type="entry name" value="MADF-dom"/>
</dbReference>
<sequence>MDQSDGVHQPMGYSESAALRYLAWLVDDVLDSGLAGPCGWPQDVEELLKKMKNLRSQYARERRKTRFSAVDNCQVSSSKWYLLSVLKFLEKSEVSISVAEDVSEEVTNDRLKAGAKEEADLLNWPKNGHMGGAIAEKRARLETEEPGSPRGQTTEDAFDIFGKFVASEIRQMESAHMQKVAKLRIQQVLLDVQMDVVAQASSSSQKHSQQ</sequence>
<protein>
    <recommendedName>
        <fullName evidence="1">MADF domain-containing protein</fullName>
    </recommendedName>
</protein>
<comment type="caution">
    <text evidence="2">The sequence shown here is derived from an EMBL/GenBank/DDBJ whole genome shotgun (WGS) entry which is preliminary data.</text>
</comment>
<dbReference type="Pfam" id="PF10545">
    <property type="entry name" value="MADF_DNA_bdg"/>
    <property type="match status" value="1"/>
</dbReference>
<proteinExistence type="predicted"/>
<keyword evidence="3" id="KW-1185">Reference proteome</keyword>
<name>A0A8T2P1F4_9TELE</name>
<dbReference type="EMBL" id="JAFBMS010000023">
    <property type="protein sequence ID" value="KAG9343478.1"/>
    <property type="molecule type" value="Genomic_DNA"/>
</dbReference>
<accession>A0A8T2P1F4</accession>
<dbReference type="PANTHER" id="PTHR21505:SF12">
    <property type="entry name" value="MADF DOMAIN-CONTAINING PROTEIN-RELATED"/>
    <property type="match status" value="1"/>
</dbReference>
<evidence type="ECO:0000313" key="2">
    <source>
        <dbReference type="EMBL" id="KAG9343478.1"/>
    </source>
</evidence>
<dbReference type="Proteomes" id="UP000824540">
    <property type="component" value="Unassembled WGS sequence"/>
</dbReference>
<evidence type="ECO:0000313" key="3">
    <source>
        <dbReference type="Proteomes" id="UP000824540"/>
    </source>
</evidence>
<evidence type="ECO:0000259" key="1">
    <source>
        <dbReference type="Pfam" id="PF10545"/>
    </source>
</evidence>
<organism evidence="2 3">
    <name type="scientific">Albula glossodonta</name>
    <name type="common">roundjaw bonefish</name>
    <dbReference type="NCBI Taxonomy" id="121402"/>
    <lineage>
        <taxon>Eukaryota</taxon>
        <taxon>Metazoa</taxon>
        <taxon>Chordata</taxon>
        <taxon>Craniata</taxon>
        <taxon>Vertebrata</taxon>
        <taxon>Euteleostomi</taxon>
        <taxon>Actinopterygii</taxon>
        <taxon>Neopterygii</taxon>
        <taxon>Teleostei</taxon>
        <taxon>Albuliformes</taxon>
        <taxon>Albulidae</taxon>
        <taxon>Albula</taxon>
    </lineage>
</organism>